<keyword evidence="2" id="KW-1185">Reference proteome</keyword>
<name>A0A7T8ES90_9CAUD</name>
<evidence type="ECO:0000313" key="2">
    <source>
        <dbReference type="Proteomes" id="UP000595566"/>
    </source>
</evidence>
<sequence length="353" mass="39876">MSVVDKIVIEWAFRCKKGYPDMNNPDDMKILKEIYSEYGVVSEKKTEIVDYDTAISTVLQTISDQEKKKAILQYLQRVASNEDEEDAKDESSIEQILQSKKLGKEFVEYVTLLAHKFGVTKQFNSYLHKPTVTYAKLKAQDNLVKLFTSTELPEKFITKLIGIQGRGVGKGEVALIAFIKDCENTGGKKGEAKGDVKIGTQDIEIKVANAQLVPYDLAGYGSKPVGELQSIIGKDLELNRGRWTDTVQQYFMNSENKEEVLIKINKVIKAFYSNQIPAITQDILETGSLTRYIADNLAKLYIGEGKHIMLIDETSAAYTFIENYQDYLESINSGKIVISAFSDKLPRLEYRNR</sequence>
<protein>
    <submittedName>
        <fullName evidence="1">Uncharacterized protein</fullName>
    </submittedName>
</protein>
<accession>A0A7T8ES90</accession>
<dbReference type="Proteomes" id="UP000595566">
    <property type="component" value="Segment"/>
</dbReference>
<dbReference type="EMBL" id="MW353175">
    <property type="protein sequence ID" value="QQO91872.1"/>
    <property type="molecule type" value="Genomic_DNA"/>
</dbReference>
<organism evidence="1 2">
    <name type="scientific">Flavobacterium phage vB_FspM_immuto_2-6A</name>
    <dbReference type="NCBI Taxonomy" id="2801477"/>
    <lineage>
        <taxon>Viruses</taxon>
        <taxon>Duplodnaviria</taxon>
        <taxon>Heunggongvirae</taxon>
        <taxon>Uroviricota</taxon>
        <taxon>Caudoviricetes</taxon>
        <taxon>Immutovirus</taxon>
        <taxon>Immutovirus immuto</taxon>
    </lineage>
</organism>
<proteinExistence type="predicted"/>
<gene>
    <name evidence="1" type="ORF">immuto26A_193</name>
</gene>
<evidence type="ECO:0000313" key="1">
    <source>
        <dbReference type="EMBL" id="QQO91872.1"/>
    </source>
</evidence>
<reference evidence="1 2" key="1">
    <citation type="submission" date="2020-12" db="EMBL/GenBank/DDBJ databases">
        <title>Dynamics of Baltic Sea phages driven by environmental changes.</title>
        <authorList>
            <person name="Hoetzinger M."/>
            <person name="Nilsson E."/>
            <person name="Holmfeldt K."/>
        </authorList>
    </citation>
    <scope>NUCLEOTIDE SEQUENCE [LARGE SCALE GENOMIC DNA]</scope>
</reference>